<dbReference type="InterPro" id="IPR029058">
    <property type="entry name" value="AB_hydrolase_fold"/>
</dbReference>
<dbReference type="Gene3D" id="3.40.50.1820">
    <property type="entry name" value="alpha/beta hydrolase"/>
    <property type="match status" value="1"/>
</dbReference>
<feature type="domain" description="Secretion system C-terminal sorting" evidence="1">
    <location>
        <begin position="881"/>
        <end position="950"/>
    </location>
</feature>
<dbReference type="RefSeq" id="WP_235178511.1">
    <property type="nucleotide sequence ID" value="NZ_JAKFFV010000009.1"/>
</dbReference>
<evidence type="ECO:0000259" key="1">
    <source>
        <dbReference type="Pfam" id="PF18962"/>
    </source>
</evidence>
<evidence type="ECO:0000313" key="2">
    <source>
        <dbReference type="EMBL" id="MCF2499938.1"/>
    </source>
</evidence>
<evidence type="ECO:0000313" key="3">
    <source>
        <dbReference type="Proteomes" id="UP001139411"/>
    </source>
</evidence>
<protein>
    <submittedName>
        <fullName evidence="2">T9SS type A sorting domain-containing protein</fullName>
    </submittedName>
</protein>
<comment type="caution">
    <text evidence="2">The sequence shown here is derived from an EMBL/GenBank/DDBJ whole genome shotgun (WGS) entry which is preliminary data.</text>
</comment>
<sequence>MSSEEWQNLYERLVDTDLRPAQDRLPELAKLVETDAAKLTKSNIIPIAFINLEGIYLSDGELNKNEALKKAGKSVDFAKYEKVRIVSAAVMQEDLYQSDVSFLLDEALNIDNHADKIDSVEIDFADGRGFTAYPVTKKLIPHRFNSIGEHRIRIRFAIGNTNYLFETKVNVRQMERLKPYMEMEVTAKPFQSVASDSSARTALAGGTIRIIKGCDQIFDKPIIIAEGFDMGQDVNLDAIETNYKDPLNQFLIEGYDLVLLDYNDGRAAIQDNAQVLKAVIELVNTQKTGNVESIIIGESMSGLVARWALREMENAGQAHHVKLMLCYDTPHQGANVPVGLTQLAYEAHPTMLTSFILKFFAKRWRNYYIALGTPAAKQLLLHQAAHPNTGMKHADFDSFRTQLTALGNGGYPQSCRNIAVIHGSMDAGDRALFNNYNYGSRLLLSWTPLGLQNTNIDIHTNDINKASSVFKFASWGHLWNRKAVNRTYLSALNDDFLPGGRTQSGVPNKLIGKKTHFEFCFVPTFSSIDYQGPRSTQTERELLNVWNIGPAQSPFAAVYGRNDNINTIHVRANFINWTLIGLAEGLLSGNAACPALPVPPIPVIVPFNTCYPFGKKRTTEDNTANITVSLKNASNGQYVHNWTVLPSNQYFTTTGDQITFQAEKADHYEVTCVRTYPNRRDLSATSTATIWVYDCDNVPAKPDEDQLVFADAADVWEGDFLLTTAVDSLAVFAHYHQASKVLYASLQNGTFIPGSKLKASGMFDEFAALFAEEDPGNPLPVRLVSFEAAAEGMRALLTWTTAAEINSDKFIIERSSSGKDWIEIGQVKARSLSVAKEAYEFYDRDTDLKMGYYRLKMIDTDGTFAYSKIKTLRFDGMEPAIFPNPIGNDGLIHLADGANAANIAIFDISGLKVFEKSGAATQINVEKLPPGNYIIRIRLKDGTETSRLVVKK</sequence>
<dbReference type="EMBL" id="JAKFFV010000009">
    <property type="protein sequence ID" value="MCF2499938.1"/>
    <property type="molecule type" value="Genomic_DNA"/>
</dbReference>
<gene>
    <name evidence="2" type="ORF">L0661_16590</name>
</gene>
<dbReference type="InterPro" id="IPR026444">
    <property type="entry name" value="Secre_tail"/>
</dbReference>
<dbReference type="AlphaFoldDB" id="A0A9X1QGM1"/>
<organism evidence="2 3">
    <name type="scientific">Dyadobacter chenhuakuii</name>
    <dbReference type="NCBI Taxonomy" id="2909339"/>
    <lineage>
        <taxon>Bacteria</taxon>
        <taxon>Pseudomonadati</taxon>
        <taxon>Bacteroidota</taxon>
        <taxon>Cytophagia</taxon>
        <taxon>Cytophagales</taxon>
        <taxon>Spirosomataceae</taxon>
        <taxon>Dyadobacter</taxon>
    </lineage>
</organism>
<reference evidence="2" key="1">
    <citation type="submission" date="2022-01" db="EMBL/GenBank/DDBJ databases">
        <title>Novel species in genus Dyadobacter.</title>
        <authorList>
            <person name="Ma C."/>
        </authorList>
    </citation>
    <scope>NUCLEOTIDE SEQUENCE</scope>
    <source>
        <strain evidence="2">CY357</strain>
    </source>
</reference>
<dbReference type="Pfam" id="PF18962">
    <property type="entry name" value="Por_Secre_tail"/>
    <property type="match status" value="1"/>
</dbReference>
<dbReference type="NCBIfam" id="TIGR04183">
    <property type="entry name" value="Por_Secre_tail"/>
    <property type="match status" value="1"/>
</dbReference>
<accession>A0A9X1QGM1</accession>
<dbReference type="SUPFAM" id="SSF53474">
    <property type="entry name" value="alpha/beta-Hydrolases"/>
    <property type="match status" value="1"/>
</dbReference>
<dbReference type="Proteomes" id="UP001139411">
    <property type="component" value="Unassembled WGS sequence"/>
</dbReference>
<name>A0A9X1QGM1_9BACT</name>
<proteinExistence type="predicted"/>